<proteinExistence type="predicted"/>
<accession>A0ABW6XZ24</accession>
<dbReference type="Pfam" id="PF15588">
    <property type="entry name" value="Imm10"/>
    <property type="match status" value="1"/>
</dbReference>
<dbReference type="Proteomes" id="UP001602370">
    <property type="component" value="Unassembled WGS sequence"/>
</dbReference>
<dbReference type="EMBL" id="JBIBDZ010000011">
    <property type="protein sequence ID" value="MFF5922609.1"/>
    <property type="molecule type" value="Genomic_DNA"/>
</dbReference>
<protein>
    <submittedName>
        <fullName evidence="1">Imm10 family immunity protein</fullName>
    </submittedName>
</protein>
<dbReference type="RefSeq" id="WP_388309939.1">
    <property type="nucleotide sequence ID" value="NZ_JBIBDZ010000011.1"/>
</dbReference>
<gene>
    <name evidence="1" type="ORF">ACFY8C_30395</name>
</gene>
<evidence type="ECO:0000313" key="2">
    <source>
        <dbReference type="Proteomes" id="UP001602370"/>
    </source>
</evidence>
<comment type="caution">
    <text evidence="1">The sequence shown here is derived from an EMBL/GenBank/DDBJ whole genome shotgun (WGS) entry which is preliminary data.</text>
</comment>
<dbReference type="InterPro" id="IPR028962">
    <property type="entry name" value="Imm10"/>
</dbReference>
<evidence type="ECO:0000313" key="1">
    <source>
        <dbReference type="EMBL" id="MFF5922609.1"/>
    </source>
</evidence>
<reference evidence="1 2" key="1">
    <citation type="submission" date="2024-10" db="EMBL/GenBank/DDBJ databases">
        <title>The Natural Products Discovery Center: Release of the First 8490 Sequenced Strains for Exploring Actinobacteria Biosynthetic Diversity.</title>
        <authorList>
            <person name="Kalkreuter E."/>
            <person name="Kautsar S.A."/>
            <person name="Yang D."/>
            <person name="Bader C.D."/>
            <person name="Teijaro C.N."/>
            <person name="Fluegel L."/>
            <person name="Davis C.M."/>
            <person name="Simpson J.R."/>
            <person name="Lauterbach L."/>
            <person name="Steele A.D."/>
            <person name="Gui C."/>
            <person name="Meng S."/>
            <person name="Li G."/>
            <person name="Viehrig K."/>
            <person name="Ye F."/>
            <person name="Su P."/>
            <person name="Kiefer A.F."/>
            <person name="Nichols A."/>
            <person name="Cepeda A.J."/>
            <person name="Yan W."/>
            <person name="Fan B."/>
            <person name="Jiang Y."/>
            <person name="Adhikari A."/>
            <person name="Zheng C.-J."/>
            <person name="Schuster L."/>
            <person name="Cowan T.M."/>
            <person name="Smanski M.J."/>
            <person name="Chevrette M.G."/>
            <person name="De Carvalho L.P.S."/>
            <person name="Shen B."/>
        </authorList>
    </citation>
    <scope>NUCLEOTIDE SEQUENCE [LARGE SCALE GENOMIC DNA]</scope>
    <source>
        <strain evidence="1 2">NPDC012605</strain>
    </source>
</reference>
<name>A0ABW6XZ24_9ACTN</name>
<organism evidence="1 2">
    <name type="scientific">Streptomyces flavochromogenes</name>
    <dbReference type="NCBI Taxonomy" id="68199"/>
    <lineage>
        <taxon>Bacteria</taxon>
        <taxon>Bacillati</taxon>
        <taxon>Actinomycetota</taxon>
        <taxon>Actinomycetes</taxon>
        <taxon>Kitasatosporales</taxon>
        <taxon>Streptomycetaceae</taxon>
        <taxon>Streptomyces</taxon>
    </lineage>
</organism>
<keyword evidence="2" id="KW-1185">Reference proteome</keyword>
<sequence>MCRPRRQYEIDPDSCFTGAALAEGEDGSGFILMFMAGEEEPDDQEVALGVDTHCLVTAGHATAYGCVREAVLTGNVLGISLDPAALEDLRLTDREIEAVIEAPAEDIRRFREVLAQVLGYGGVRTQCLPVSASVPSSGTEK</sequence>